<evidence type="ECO:0000256" key="1">
    <source>
        <dbReference type="SAM" id="MobiDB-lite"/>
    </source>
</evidence>
<reference evidence="3" key="1">
    <citation type="submission" date="2016-06" db="EMBL/GenBank/DDBJ databases">
        <authorList>
            <person name="Cuomo C."/>
            <person name="Litvintseva A."/>
            <person name="Heitman J."/>
            <person name="Chen Y."/>
            <person name="Sun S."/>
            <person name="Springer D."/>
            <person name="Dromer F."/>
            <person name="Young S."/>
            <person name="Zeng Q."/>
            <person name="Chapman S."/>
            <person name="Gujja S."/>
            <person name="Saif S."/>
            <person name="Birren B."/>
        </authorList>
    </citation>
    <scope>NUCLEOTIDE SEQUENCE</scope>
    <source>
        <strain evidence="3">CBS 7841</strain>
    </source>
</reference>
<feature type="region of interest" description="Disordered" evidence="1">
    <location>
        <begin position="125"/>
        <end position="191"/>
    </location>
</feature>
<evidence type="ECO:0000256" key="2">
    <source>
        <dbReference type="SAM" id="Phobius"/>
    </source>
</evidence>
<organism evidence="3 4">
    <name type="scientific">Cryptococcus depauperatus CBS 7841</name>
    <dbReference type="NCBI Taxonomy" id="1295531"/>
    <lineage>
        <taxon>Eukaryota</taxon>
        <taxon>Fungi</taxon>
        <taxon>Dikarya</taxon>
        <taxon>Basidiomycota</taxon>
        <taxon>Agaricomycotina</taxon>
        <taxon>Tremellomycetes</taxon>
        <taxon>Tremellales</taxon>
        <taxon>Cryptococcaceae</taxon>
        <taxon>Cryptococcus</taxon>
    </lineage>
</organism>
<gene>
    <name evidence="3" type="ORF">L203_101308</name>
</gene>
<keyword evidence="4" id="KW-1185">Reference proteome</keyword>
<dbReference type="GeneID" id="91085521"/>
<name>A0A1E3ICA8_9TREE</name>
<keyword evidence="2" id="KW-1133">Transmembrane helix</keyword>
<dbReference type="VEuPathDB" id="FungiDB:L203_04332"/>
<dbReference type="OrthoDB" id="2576283at2759"/>
<reference evidence="3" key="2">
    <citation type="journal article" date="2022" name="Elife">
        <title>Obligate sexual reproduction of a homothallic fungus closely related to the Cryptococcus pathogenic species complex.</title>
        <authorList>
            <person name="Passer A.R."/>
            <person name="Clancey S.A."/>
            <person name="Shea T."/>
            <person name="David-Palma M."/>
            <person name="Averette A.F."/>
            <person name="Boekhout T."/>
            <person name="Porcel B.M."/>
            <person name="Nowrousian M."/>
            <person name="Cuomo C.A."/>
            <person name="Sun S."/>
            <person name="Heitman J."/>
            <person name="Coelho M.A."/>
        </authorList>
    </citation>
    <scope>NUCLEOTIDE SEQUENCE</scope>
    <source>
        <strain evidence="3">CBS 7841</strain>
    </source>
</reference>
<feature type="transmembrane region" description="Helical" evidence="2">
    <location>
        <begin position="25"/>
        <end position="44"/>
    </location>
</feature>
<reference evidence="3" key="3">
    <citation type="submission" date="2024-01" db="EMBL/GenBank/DDBJ databases">
        <authorList>
            <person name="Coelho M.A."/>
            <person name="David-Palma M."/>
            <person name="Shea T."/>
            <person name="Sun S."/>
            <person name="Cuomo C.A."/>
            <person name="Heitman J."/>
        </authorList>
    </citation>
    <scope>NUCLEOTIDE SEQUENCE</scope>
    <source>
        <strain evidence="3">CBS 7841</strain>
    </source>
</reference>
<protein>
    <submittedName>
        <fullName evidence="3">Uncharacterized protein</fullName>
    </submittedName>
</protein>
<accession>A0A1E3ICA8</accession>
<dbReference type="KEGG" id="cdep:91085521"/>
<dbReference type="AlphaFoldDB" id="A0A1E3ICA8"/>
<keyword evidence="2" id="KW-0812">Transmembrane</keyword>
<sequence>MLLIQGKVISILQRDAGPSHPPSPFSYFFPLVMVILGCAGYICWRRFHRSGGPGLPLNVAASSPAGIRLSEDGPPTHSFITNNLSTDSLPSHALSDLPALDRAHLVHSSPLPSQSSRSFSDMPIARLSKPSTTSSTSSSRGALGALNKHRNEHSRPIEGDSDSESDQSHTDWRTTLGIGGGGGVQESSERA</sequence>
<evidence type="ECO:0000313" key="4">
    <source>
        <dbReference type="Proteomes" id="UP000094043"/>
    </source>
</evidence>
<keyword evidence="2" id="KW-0472">Membrane</keyword>
<dbReference type="EMBL" id="CP143785">
    <property type="protein sequence ID" value="WVN86147.1"/>
    <property type="molecule type" value="Genomic_DNA"/>
</dbReference>
<dbReference type="Proteomes" id="UP000094043">
    <property type="component" value="Chromosome 2"/>
</dbReference>
<proteinExistence type="predicted"/>
<evidence type="ECO:0000313" key="3">
    <source>
        <dbReference type="EMBL" id="WVN86147.1"/>
    </source>
</evidence>
<dbReference type="RefSeq" id="XP_066066847.1">
    <property type="nucleotide sequence ID" value="XM_066210750.1"/>
</dbReference>